<protein>
    <recommendedName>
        <fullName evidence="6">GAR domain-containing protein</fullName>
    </recommendedName>
</protein>
<name>A0AAD1X3K5_EUPCR</name>
<feature type="domain" description="GAR" evidence="6">
    <location>
        <begin position="564"/>
        <end position="636"/>
    </location>
</feature>
<evidence type="ECO:0000313" key="7">
    <source>
        <dbReference type="EMBL" id="CAI2359474.1"/>
    </source>
</evidence>
<proteinExistence type="predicted"/>
<feature type="coiled-coil region" evidence="4">
    <location>
        <begin position="156"/>
        <end position="550"/>
    </location>
</feature>
<evidence type="ECO:0000256" key="5">
    <source>
        <dbReference type="SAM" id="MobiDB-lite"/>
    </source>
</evidence>
<dbReference type="Gene3D" id="3.30.920.20">
    <property type="entry name" value="Gas2-like domain"/>
    <property type="match status" value="1"/>
</dbReference>
<dbReference type="Pfam" id="PF02187">
    <property type="entry name" value="GAS2"/>
    <property type="match status" value="1"/>
</dbReference>
<keyword evidence="4" id="KW-0175">Coiled coil</keyword>
<sequence>MSQQVDQVVEEYKNYDIDGLRRELQDELGQEINNLKRNQESHIGELTKKVDGYERLQGEHKDLQKENNHGHENRKTVLVHIQEENIKFDKFAQDASEEKAKLRDDLANKEHPLRQLQDQIAVLGLDNKNLQLIIDTEAALREAKANAETNAVRFVNTDLKDQVQRIENDIVDEKNKKDEAKRIFDELQAKNKDAQKVFEDLLSEAEKKRDDVQQNLAELKKVLGDKRAANQKLQVQVEENESGIIKFREEITQLNNDINTLRNSSENSIKNLEDERERNERIINDLRGKLSDADHDHSKLKILIAKTRNEIEYLNSEKSKHQSQNYQKRIDDFLKSITDSENKSQNLSEELSKLNAEWQERLLKTTRETEEVIKKNEHEDHVRRIQLLLTLLEEKNAELEELKNRKNEIERQLSSESSDAKDARIQGLQKELEEINRKLQEALGEKNQLYDDLVSNTRELLAINDTIQKNAQEIARLTQELSILRKELEQKEKIIYDLRIILEEKRREIEELEVTLKERELEAERLRQLIAEKDAQIRELEEQVAAMNAKPPTPEPVEEEPPEVPQIEITDDVDAMLAQYINIAGCPVPIKRLGGGYYMFGTKKIYAKILNGQLVVRVGGGYMNIEEFIKCYADQELIKVNKRRQQGLDIFTGKPVVADDAGKSPKGRRSPKGSRSPGGKIAGTNCPTSLTANDIKKYKEN</sequence>
<dbReference type="InterPro" id="IPR036534">
    <property type="entry name" value="GAR_dom_sf"/>
</dbReference>
<evidence type="ECO:0000256" key="3">
    <source>
        <dbReference type="ARBA" id="ARBA00023212"/>
    </source>
</evidence>
<evidence type="ECO:0000313" key="8">
    <source>
        <dbReference type="Proteomes" id="UP001295684"/>
    </source>
</evidence>
<dbReference type="EMBL" id="CAMPGE010000719">
    <property type="protein sequence ID" value="CAI2359474.1"/>
    <property type="molecule type" value="Genomic_DNA"/>
</dbReference>
<keyword evidence="3" id="KW-0206">Cytoskeleton</keyword>
<dbReference type="GO" id="GO:0005856">
    <property type="term" value="C:cytoskeleton"/>
    <property type="evidence" value="ECO:0007669"/>
    <property type="project" value="UniProtKB-SubCell"/>
</dbReference>
<feature type="coiled-coil region" evidence="4">
    <location>
        <begin position="21"/>
        <end position="73"/>
    </location>
</feature>
<gene>
    <name evidence="7" type="ORF">ECRASSUSDP1_LOCUS765</name>
</gene>
<evidence type="ECO:0000256" key="1">
    <source>
        <dbReference type="ARBA" id="ARBA00004245"/>
    </source>
</evidence>
<keyword evidence="8" id="KW-1185">Reference proteome</keyword>
<organism evidence="7 8">
    <name type="scientific">Euplotes crassus</name>
    <dbReference type="NCBI Taxonomy" id="5936"/>
    <lineage>
        <taxon>Eukaryota</taxon>
        <taxon>Sar</taxon>
        <taxon>Alveolata</taxon>
        <taxon>Ciliophora</taxon>
        <taxon>Intramacronucleata</taxon>
        <taxon>Spirotrichea</taxon>
        <taxon>Hypotrichia</taxon>
        <taxon>Euplotida</taxon>
        <taxon>Euplotidae</taxon>
        <taxon>Moneuplotes</taxon>
    </lineage>
</organism>
<dbReference type="GO" id="GO:0008017">
    <property type="term" value="F:microtubule binding"/>
    <property type="evidence" value="ECO:0007669"/>
    <property type="project" value="InterPro"/>
</dbReference>
<evidence type="ECO:0000256" key="4">
    <source>
        <dbReference type="SAM" id="Coils"/>
    </source>
</evidence>
<evidence type="ECO:0000256" key="2">
    <source>
        <dbReference type="ARBA" id="ARBA00022490"/>
    </source>
</evidence>
<dbReference type="SUPFAM" id="SSF143575">
    <property type="entry name" value="GAS2 domain-like"/>
    <property type="match status" value="1"/>
</dbReference>
<evidence type="ECO:0000259" key="6">
    <source>
        <dbReference type="PROSITE" id="PS51460"/>
    </source>
</evidence>
<keyword evidence="2" id="KW-0963">Cytoplasm</keyword>
<accession>A0AAD1X3K5</accession>
<comment type="subcellular location">
    <subcellularLocation>
        <location evidence="1">Cytoplasm</location>
        <location evidence="1">Cytoskeleton</location>
    </subcellularLocation>
</comment>
<feature type="region of interest" description="Disordered" evidence="5">
    <location>
        <begin position="656"/>
        <end position="701"/>
    </location>
</feature>
<dbReference type="InterPro" id="IPR003108">
    <property type="entry name" value="GAR_dom"/>
</dbReference>
<dbReference type="AlphaFoldDB" id="A0AAD1X3K5"/>
<reference evidence="7" key="1">
    <citation type="submission" date="2023-07" db="EMBL/GenBank/DDBJ databases">
        <authorList>
            <consortium name="AG Swart"/>
            <person name="Singh M."/>
            <person name="Singh A."/>
            <person name="Seah K."/>
            <person name="Emmerich C."/>
        </authorList>
    </citation>
    <scope>NUCLEOTIDE SEQUENCE</scope>
    <source>
        <strain evidence="7">DP1</strain>
    </source>
</reference>
<dbReference type="SMART" id="SM00243">
    <property type="entry name" value="GAS2"/>
    <property type="match status" value="1"/>
</dbReference>
<dbReference type="PROSITE" id="PS51460">
    <property type="entry name" value="GAR"/>
    <property type="match status" value="1"/>
</dbReference>
<comment type="caution">
    <text evidence="7">The sequence shown here is derived from an EMBL/GenBank/DDBJ whole genome shotgun (WGS) entry which is preliminary data.</text>
</comment>
<dbReference type="Proteomes" id="UP001295684">
    <property type="component" value="Unassembled WGS sequence"/>
</dbReference>